<keyword evidence="1" id="KW-0472">Membrane</keyword>
<sequence length="185" mass="20914">MEILDLIKEPIFLIASTVMSIVISVAANLVTPKIQKVLSFFFASIKIKQEEKRQAYVSKIVLASTDENKVINIKLDVSYALLKSLIIFVFSLFLLSVSPYIFFAEYPVILISLFLVTYALSLFNSAQSKFKIATLATLRAEKMASLKAGIDAASCSEHDYYAQGYVDPHEEMYMKYLSEWDSKHL</sequence>
<evidence type="ECO:0000313" key="3">
    <source>
        <dbReference type="Proteomes" id="UP001195903"/>
    </source>
</evidence>
<feature type="transmembrane region" description="Helical" evidence="1">
    <location>
        <begin position="12"/>
        <end position="30"/>
    </location>
</feature>
<protein>
    <recommendedName>
        <fullName evidence="4">ABC transmembrane type-1 domain-containing protein</fullName>
    </recommendedName>
</protein>
<evidence type="ECO:0000313" key="2">
    <source>
        <dbReference type="EMBL" id="MBT1446061.1"/>
    </source>
</evidence>
<proteinExistence type="predicted"/>
<comment type="caution">
    <text evidence="2">The sequence shown here is derived from an EMBL/GenBank/DDBJ whole genome shotgun (WGS) entry which is preliminary data.</text>
</comment>
<evidence type="ECO:0008006" key="4">
    <source>
        <dbReference type="Google" id="ProtNLM"/>
    </source>
</evidence>
<keyword evidence="1" id="KW-0812">Transmembrane</keyword>
<feature type="transmembrane region" description="Helical" evidence="1">
    <location>
        <begin position="79"/>
        <end position="102"/>
    </location>
</feature>
<dbReference type="RefSeq" id="WP_214508246.1">
    <property type="nucleotide sequence ID" value="NZ_JAHEPS010000007.1"/>
</dbReference>
<organism evidence="2 3">
    <name type="scientific">Shewanella jiangmenensis</name>
    <dbReference type="NCBI Taxonomy" id="2837387"/>
    <lineage>
        <taxon>Bacteria</taxon>
        <taxon>Pseudomonadati</taxon>
        <taxon>Pseudomonadota</taxon>
        <taxon>Gammaproteobacteria</taxon>
        <taxon>Alteromonadales</taxon>
        <taxon>Shewanellaceae</taxon>
        <taxon>Shewanella</taxon>
    </lineage>
</organism>
<reference evidence="2 3" key="1">
    <citation type="submission" date="2021-05" db="EMBL/GenBank/DDBJ databases">
        <title>Shewanella sp. JM162201.</title>
        <authorList>
            <person name="Xu S."/>
            <person name="Li A."/>
        </authorList>
    </citation>
    <scope>NUCLEOTIDE SEQUENCE [LARGE SCALE GENOMIC DNA]</scope>
    <source>
        <strain evidence="2 3">JM162201</strain>
    </source>
</reference>
<dbReference type="EMBL" id="JAHEPS010000007">
    <property type="protein sequence ID" value="MBT1446061.1"/>
    <property type="molecule type" value="Genomic_DNA"/>
</dbReference>
<keyword evidence="3" id="KW-1185">Reference proteome</keyword>
<keyword evidence="1" id="KW-1133">Transmembrane helix</keyword>
<feature type="transmembrane region" description="Helical" evidence="1">
    <location>
        <begin position="108"/>
        <end position="126"/>
    </location>
</feature>
<name>A0ABS5V6J4_9GAMM</name>
<evidence type="ECO:0000256" key="1">
    <source>
        <dbReference type="SAM" id="Phobius"/>
    </source>
</evidence>
<dbReference type="Proteomes" id="UP001195903">
    <property type="component" value="Unassembled WGS sequence"/>
</dbReference>
<accession>A0ABS5V6J4</accession>
<gene>
    <name evidence="2" type="ORF">KJI95_16315</name>
</gene>